<evidence type="ECO:0000256" key="8">
    <source>
        <dbReference type="HAMAP-Rule" id="MF_00101"/>
    </source>
</evidence>
<dbReference type="Gene3D" id="3.90.470.20">
    <property type="entry name" value="4'-phosphopantetheinyl transferase domain"/>
    <property type="match status" value="1"/>
</dbReference>
<comment type="similarity">
    <text evidence="8">Belongs to the P-Pant transferase superfamily. AcpS family.</text>
</comment>
<dbReference type="EC" id="2.7.8.7" evidence="8"/>
<feature type="binding site" evidence="8">
    <location>
        <position position="8"/>
    </location>
    <ligand>
        <name>Mg(2+)</name>
        <dbReference type="ChEBI" id="CHEBI:18420"/>
    </ligand>
</feature>
<keyword evidence="1 8" id="KW-0444">Lipid biosynthesis</keyword>
<keyword evidence="4 8" id="KW-0276">Fatty acid metabolism</keyword>
<evidence type="ECO:0000256" key="4">
    <source>
        <dbReference type="ARBA" id="ARBA00022832"/>
    </source>
</evidence>
<dbReference type="GO" id="GO:0008897">
    <property type="term" value="F:holo-[acyl-carrier-protein] synthase activity"/>
    <property type="evidence" value="ECO:0007669"/>
    <property type="project" value="UniProtKB-UniRule"/>
</dbReference>
<dbReference type="InterPro" id="IPR004568">
    <property type="entry name" value="Ppantetheine-prot_Trfase_dom"/>
</dbReference>
<evidence type="ECO:0000256" key="3">
    <source>
        <dbReference type="ARBA" id="ARBA00022723"/>
    </source>
</evidence>
<dbReference type="InterPro" id="IPR008278">
    <property type="entry name" value="4-PPantetheinyl_Trfase_dom"/>
</dbReference>
<feature type="domain" description="4'-phosphopantetheinyl transferase" evidence="9">
    <location>
        <begin position="4"/>
        <end position="93"/>
    </location>
</feature>
<name>A0A1X7MQK0_9LACT</name>
<sequence length="117" mass="12785">MIVGIGLDITEIARIGHAVKKRSTFSNRVLTQAEWAIFNELKGSRQIEFLAGRYAAKEAFSKAFGTGIGKLGFHDIEILPNEKGKPVVTKSPFVGNIFLSITHTDTVAAAQIILEKE</sequence>
<dbReference type="OrthoDB" id="517356at2"/>
<dbReference type="GO" id="GO:0000287">
    <property type="term" value="F:magnesium ion binding"/>
    <property type="evidence" value="ECO:0007669"/>
    <property type="project" value="UniProtKB-UniRule"/>
</dbReference>
<keyword evidence="5 8" id="KW-0460">Magnesium</keyword>
<evidence type="ECO:0000256" key="7">
    <source>
        <dbReference type="ARBA" id="ARBA00023160"/>
    </source>
</evidence>
<dbReference type="RefSeq" id="WP_085558782.1">
    <property type="nucleotide sequence ID" value="NZ_FOAH01000028.1"/>
</dbReference>
<comment type="function">
    <text evidence="8">Transfers the 4'-phosphopantetheine moiety from coenzyme A to a Ser of acyl-carrier-protein.</text>
</comment>
<dbReference type="InterPro" id="IPR037143">
    <property type="entry name" value="4-PPantetheinyl_Trfase_dom_sf"/>
</dbReference>
<evidence type="ECO:0000313" key="11">
    <source>
        <dbReference type="Proteomes" id="UP000193435"/>
    </source>
</evidence>
<organism evidence="10 11">
    <name type="scientific">Carnobacterium iners</name>
    <dbReference type="NCBI Taxonomy" id="1073423"/>
    <lineage>
        <taxon>Bacteria</taxon>
        <taxon>Bacillati</taxon>
        <taxon>Bacillota</taxon>
        <taxon>Bacilli</taxon>
        <taxon>Lactobacillales</taxon>
        <taxon>Carnobacteriaceae</taxon>
        <taxon>Carnobacterium</taxon>
    </lineage>
</organism>
<gene>
    <name evidence="8" type="primary">acpS</name>
    <name evidence="10" type="ORF">SAMN04488700_0462</name>
</gene>
<evidence type="ECO:0000256" key="1">
    <source>
        <dbReference type="ARBA" id="ARBA00022516"/>
    </source>
</evidence>
<dbReference type="STRING" id="1073423.SAMN04488700_0462"/>
<dbReference type="NCBIfam" id="TIGR00556">
    <property type="entry name" value="pantethn_trn"/>
    <property type="match status" value="1"/>
</dbReference>
<evidence type="ECO:0000256" key="5">
    <source>
        <dbReference type="ARBA" id="ARBA00022842"/>
    </source>
</evidence>
<accession>A0A1X7MQK0</accession>
<reference evidence="10 11" key="1">
    <citation type="submission" date="2017-04" db="EMBL/GenBank/DDBJ databases">
        <authorList>
            <person name="Afonso C.L."/>
            <person name="Miller P.J."/>
            <person name="Scott M.A."/>
            <person name="Spackman E."/>
            <person name="Goraichik I."/>
            <person name="Dimitrov K.M."/>
            <person name="Suarez D.L."/>
            <person name="Swayne D.E."/>
        </authorList>
    </citation>
    <scope>NUCLEOTIDE SEQUENCE [LARGE SCALE GENOMIC DNA]</scope>
    <source>
        <strain evidence="10 11">LMG26642</strain>
    </source>
</reference>
<dbReference type="NCBIfam" id="TIGR00516">
    <property type="entry name" value="acpS"/>
    <property type="match status" value="1"/>
</dbReference>
<dbReference type="Pfam" id="PF01648">
    <property type="entry name" value="ACPS"/>
    <property type="match status" value="1"/>
</dbReference>
<keyword evidence="6 8" id="KW-0443">Lipid metabolism</keyword>
<dbReference type="GO" id="GO:0006633">
    <property type="term" value="P:fatty acid biosynthetic process"/>
    <property type="evidence" value="ECO:0007669"/>
    <property type="project" value="UniProtKB-UniRule"/>
</dbReference>
<evidence type="ECO:0000313" key="10">
    <source>
        <dbReference type="EMBL" id="SMH27100.1"/>
    </source>
</evidence>
<dbReference type="GO" id="GO:0005737">
    <property type="term" value="C:cytoplasm"/>
    <property type="evidence" value="ECO:0007669"/>
    <property type="project" value="UniProtKB-SubCell"/>
</dbReference>
<dbReference type="SUPFAM" id="SSF56214">
    <property type="entry name" value="4'-phosphopantetheinyl transferase"/>
    <property type="match status" value="1"/>
</dbReference>
<evidence type="ECO:0000256" key="2">
    <source>
        <dbReference type="ARBA" id="ARBA00022679"/>
    </source>
</evidence>
<dbReference type="EMBL" id="FXBJ01000002">
    <property type="protein sequence ID" value="SMH27100.1"/>
    <property type="molecule type" value="Genomic_DNA"/>
</dbReference>
<keyword evidence="3 8" id="KW-0479">Metal-binding</keyword>
<dbReference type="InterPro" id="IPR002582">
    <property type="entry name" value="ACPS"/>
</dbReference>
<dbReference type="AlphaFoldDB" id="A0A1X7MQK0"/>
<feature type="binding site" evidence="8">
    <location>
        <position position="58"/>
    </location>
    <ligand>
        <name>Mg(2+)</name>
        <dbReference type="ChEBI" id="CHEBI:18420"/>
    </ligand>
</feature>
<keyword evidence="7 8" id="KW-0275">Fatty acid biosynthesis</keyword>
<keyword evidence="11" id="KW-1185">Reference proteome</keyword>
<evidence type="ECO:0000259" key="9">
    <source>
        <dbReference type="Pfam" id="PF01648"/>
    </source>
</evidence>
<keyword evidence="2 8" id="KW-0808">Transferase</keyword>
<comment type="cofactor">
    <cofactor evidence="8">
        <name>Mg(2+)</name>
        <dbReference type="ChEBI" id="CHEBI:18420"/>
    </cofactor>
</comment>
<protein>
    <recommendedName>
        <fullName evidence="8">Holo-[acyl-carrier-protein] synthase</fullName>
        <shortName evidence="8">Holo-ACP synthase</shortName>
        <ecNumber evidence="8">2.7.8.7</ecNumber>
    </recommendedName>
    <alternativeName>
        <fullName evidence="8">4'-phosphopantetheinyl transferase AcpS</fullName>
    </alternativeName>
</protein>
<dbReference type="Proteomes" id="UP000193435">
    <property type="component" value="Unassembled WGS sequence"/>
</dbReference>
<comment type="catalytic activity">
    <reaction evidence="8">
        <text>apo-[ACP] + CoA = holo-[ACP] + adenosine 3',5'-bisphosphate + H(+)</text>
        <dbReference type="Rhea" id="RHEA:12068"/>
        <dbReference type="Rhea" id="RHEA-COMP:9685"/>
        <dbReference type="Rhea" id="RHEA-COMP:9690"/>
        <dbReference type="ChEBI" id="CHEBI:15378"/>
        <dbReference type="ChEBI" id="CHEBI:29999"/>
        <dbReference type="ChEBI" id="CHEBI:57287"/>
        <dbReference type="ChEBI" id="CHEBI:58343"/>
        <dbReference type="ChEBI" id="CHEBI:64479"/>
        <dbReference type="EC" id="2.7.8.7"/>
    </reaction>
</comment>
<dbReference type="HAMAP" id="MF_00101">
    <property type="entry name" value="AcpS"/>
    <property type="match status" value="1"/>
</dbReference>
<keyword evidence="8" id="KW-0963">Cytoplasm</keyword>
<comment type="subcellular location">
    <subcellularLocation>
        <location evidence="8">Cytoplasm</location>
    </subcellularLocation>
</comment>
<evidence type="ECO:0000256" key="6">
    <source>
        <dbReference type="ARBA" id="ARBA00023098"/>
    </source>
</evidence>
<proteinExistence type="inferred from homology"/>